<dbReference type="RefSeq" id="WP_016484094.1">
    <property type="nucleotide sequence ID" value="NC_021487.1"/>
</dbReference>
<reference evidence="8" key="1">
    <citation type="submission" date="2013-03" db="EMBL/GenBank/DDBJ databases">
        <title>Genome sequence of Chthonomonas calidirosea, the first sequenced genome from the Armatimonadetes phylum (formally candidate division OP10).</title>
        <authorList>
            <person name="Lee K.C.Y."/>
            <person name="Morgan X.C."/>
            <person name="Dunfield P.F."/>
            <person name="Tamas I."/>
            <person name="Houghton K.M."/>
            <person name="Vyssotski M."/>
            <person name="Ryan J.L.J."/>
            <person name="Lagutin K."/>
            <person name="McDonald I.R."/>
            <person name="Stott M.B."/>
        </authorList>
    </citation>
    <scope>NUCLEOTIDE SEQUENCE [LARGE SCALE GENOMIC DNA]</scope>
    <source>
        <strain evidence="8">DSM 23976 / ICMP 18418 / T49</strain>
    </source>
</reference>
<dbReference type="GO" id="GO:0016755">
    <property type="term" value="F:aminoacyltransferase activity"/>
    <property type="evidence" value="ECO:0007669"/>
    <property type="project" value="TreeGrafter"/>
</dbReference>
<evidence type="ECO:0000256" key="4">
    <source>
        <dbReference type="ARBA" id="ARBA00022989"/>
    </source>
</evidence>
<organism evidence="7 8">
    <name type="scientific">Chthonomonas calidirosea (strain DSM 23976 / ICMP 18418 / T49)</name>
    <dbReference type="NCBI Taxonomy" id="1303518"/>
    <lineage>
        <taxon>Bacteria</taxon>
        <taxon>Bacillati</taxon>
        <taxon>Armatimonadota</taxon>
        <taxon>Chthonomonadia</taxon>
        <taxon>Chthonomonadales</taxon>
        <taxon>Chthonomonadaceae</taxon>
        <taxon>Chthonomonas</taxon>
    </lineage>
</organism>
<evidence type="ECO:0000259" key="6">
    <source>
        <dbReference type="Pfam" id="PF09924"/>
    </source>
</evidence>
<dbReference type="GO" id="GO:0005886">
    <property type="term" value="C:plasma membrane"/>
    <property type="evidence" value="ECO:0007669"/>
    <property type="project" value="UniProtKB-SubCell"/>
</dbReference>
<dbReference type="PANTHER" id="PTHR34697">
    <property type="entry name" value="PHOSPHATIDYLGLYCEROL LYSYLTRANSFERASE"/>
    <property type="match status" value="1"/>
</dbReference>
<dbReference type="PATRIC" id="fig|1303518.3.peg.2908"/>
<dbReference type="HOGENOM" id="CLU_047543_0_0_0"/>
<evidence type="ECO:0000256" key="1">
    <source>
        <dbReference type="ARBA" id="ARBA00004651"/>
    </source>
</evidence>
<proteinExistence type="predicted"/>
<dbReference type="InterPro" id="IPR024320">
    <property type="entry name" value="LPG_synthase_C"/>
</dbReference>
<protein>
    <submittedName>
        <fullName evidence="7">Uncharacterized conserved protein</fullName>
    </submittedName>
</protein>
<gene>
    <name evidence="7" type="ORF">CCALI_02803</name>
</gene>
<evidence type="ECO:0000256" key="5">
    <source>
        <dbReference type="ARBA" id="ARBA00023136"/>
    </source>
</evidence>
<dbReference type="AlphaFoldDB" id="S0EY02"/>
<dbReference type="EMBL" id="HF951689">
    <property type="protein sequence ID" value="CCW36589.1"/>
    <property type="molecule type" value="Genomic_DNA"/>
</dbReference>
<dbReference type="eggNOG" id="COG2898">
    <property type="taxonomic scope" value="Bacteria"/>
</dbReference>
<evidence type="ECO:0000256" key="2">
    <source>
        <dbReference type="ARBA" id="ARBA00022475"/>
    </source>
</evidence>
<evidence type="ECO:0000256" key="3">
    <source>
        <dbReference type="ARBA" id="ARBA00022692"/>
    </source>
</evidence>
<keyword evidence="3" id="KW-0812">Transmembrane</keyword>
<evidence type="ECO:0000313" key="7">
    <source>
        <dbReference type="EMBL" id="CCW36589.1"/>
    </source>
</evidence>
<feature type="domain" description="Phosphatidylglycerol lysyltransferase C-terminal" evidence="6">
    <location>
        <begin position="29"/>
        <end position="317"/>
    </location>
</feature>
<dbReference type="GO" id="GO:0055091">
    <property type="term" value="P:phospholipid homeostasis"/>
    <property type="evidence" value="ECO:0007669"/>
    <property type="project" value="TreeGrafter"/>
</dbReference>
<name>S0EY02_CHTCT</name>
<accession>S0EY02</accession>
<sequence length="380" mass="43175">MSSAFLRQEVEALPTCQLMDVHQWAHTMVRRYGRQSIAYQTLLPGVVLRAYPQLPALVGYVERWHARVVVGLPITPLESLQESMAIFEREAAEAGRSVCYFGVEEGDAACLGRRGRMRIGAQPIWIPGRWAQTLKQHPSIHAQIRRARNKGVEVHEWPLGCVSESRALRACLRDWISHHRLPPMHFLAEPDILAHLYDRRVFVAEREGVPVAFLIATPIPKRKGWLVEQLIRGSSAPNGTSELLLDALMGAVRGAEMVSLGLTPLTLQGKEEGVEALWLRLVVRWARMHGRRFYNFHGIEAFRARLAPDRWENVYAVVNAPQFTQKDLFAIIAAFTQEPVSIYLMRALFRAAQWEWRRGQEVVTRLSSLLSILKNRGKGC</sequence>
<dbReference type="PANTHER" id="PTHR34697:SF2">
    <property type="entry name" value="PHOSPHATIDYLGLYCEROL LYSYLTRANSFERASE"/>
    <property type="match status" value="1"/>
</dbReference>
<dbReference type="InParanoid" id="S0EY02"/>
<keyword evidence="8" id="KW-1185">Reference proteome</keyword>
<dbReference type="KEGG" id="ccz:CCALI_02803"/>
<keyword evidence="5" id="KW-0472">Membrane</keyword>
<keyword evidence="2" id="KW-1003">Cell membrane</keyword>
<dbReference type="InterPro" id="IPR051211">
    <property type="entry name" value="PG_lysyltransferase"/>
</dbReference>
<dbReference type="STRING" id="454171.CP488_01285"/>
<evidence type="ECO:0000313" key="8">
    <source>
        <dbReference type="Proteomes" id="UP000014227"/>
    </source>
</evidence>
<dbReference type="Pfam" id="PF09924">
    <property type="entry name" value="LPG_synthase_C"/>
    <property type="match status" value="1"/>
</dbReference>
<comment type="subcellular location">
    <subcellularLocation>
        <location evidence="1">Cell membrane</location>
        <topology evidence="1">Multi-pass membrane protein</topology>
    </subcellularLocation>
</comment>
<dbReference type="Proteomes" id="UP000014227">
    <property type="component" value="Chromosome I"/>
</dbReference>
<keyword evidence="4" id="KW-1133">Transmembrane helix</keyword>